<feature type="transmembrane region" description="Helical" evidence="1">
    <location>
        <begin position="262"/>
        <end position="282"/>
    </location>
</feature>
<dbReference type="EMBL" id="CAJJDO010000129">
    <property type="protein sequence ID" value="CAD8201749.1"/>
    <property type="molecule type" value="Genomic_DNA"/>
</dbReference>
<dbReference type="Proteomes" id="UP000689195">
    <property type="component" value="Unassembled WGS sequence"/>
</dbReference>
<evidence type="ECO:0008006" key="4">
    <source>
        <dbReference type="Google" id="ProtNLM"/>
    </source>
</evidence>
<evidence type="ECO:0000313" key="3">
    <source>
        <dbReference type="Proteomes" id="UP000689195"/>
    </source>
</evidence>
<accession>A0A8S1XLI5</accession>
<comment type="caution">
    <text evidence="2">The sequence shown here is derived from an EMBL/GenBank/DDBJ whole genome shotgun (WGS) entry which is preliminary data.</text>
</comment>
<organism evidence="2 3">
    <name type="scientific">Paramecium pentaurelia</name>
    <dbReference type="NCBI Taxonomy" id="43138"/>
    <lineage>
        <taxon>Eukaryota</taxon>
        <taxon>Sar</taxon>
        <taxon>Alveolata</taxon>
        <taxon>Ciliophora</taxon>
        <taxon>Intramacronucleata</taxon>
        <taxon>Oligohymenophorea</taxon>
        <taxon>Peniculida</taxon>
        <taxon>Parameciidae</taxon>
        <taxon>Paramecium</taxon>
    </lineage>
</organism>
<evidence type="ECO:0000313" key="2">
    <source>
        <dbReference type="EMBL" id="CAD8201749.1"/>
    </source>
</evidence>
<proteinExistence type="predicted"/>
<keyword evidence="3" id="KW-1185">Reference proteome</keyword>
<protein>
    <recommendedName>
        <fullName evidence="4">Transmembrane protein</fullName>
    </recommendedName>
</protein>
<reference evidence="2" key="1">
    <citation type="submission" date="2021-01" db="EMBL/GenBank/DDBJ databases">
        <authorList>
            <consortium name="Genoscope - CEA"/>
            <person name="William W."/>
        </authorList>
    </citation>
    <scope>NUCLEOTIDE SEQUENCE</scope>
</reference>
<gene>
    <name evidence="2" type="ORF">PPENT_87.1.T1290005</name>
</gene>
<sequence>MDIFSIFSFQFLIFIYINQLNKQHIIHYGQQFGLLFIKDLQYTLIYNRIITMIVLTVFQLLIIYMGFKFQTTIKRQKFNSSIIATTLLHLYVSNYAALIQKYNQIIIILYFFIIGQEDNIRYRIYIRRCIIALQFTKSQKMDNWLCFTRIRIDWMSHPICTLSTFIELTGYYFEKFKQMFYQTSIETNWIRQGLEGIYVIYSMNTIITITFGNGSNYGKKQLHCLDYVYYSINDMQENRNLIYLIIQTNQMYQLDKYVQLQYFQLQLNIQVNIVILRIIYFLKQENKSTSVLIEIILVLLYLKLSCPFVIDLLRVYRKKYKILLLSNIYDALKVINCNLYSFITNNKILIRIIKVLILLLLRSLVNLLNSQSTSRLAMLGLDQKAQKIIRLEKN</sequence>
<dbReference type="AlphaFoldDB" id="A0A8S1XLI5"/>
<name>A0A8S1XLI5_9CILI</name>
<keyword evidence="1" id="KW-1133">Transmembrane helix</keyword>
<keyword evidence="1" id="KW-0472">Membrane</keyword>
<feature type="transmembrane region" description="Helical" evidence="1">
    <location>
        <begin position="288"/>
        <end position="310"/>
    </location>
</feature>
<evidence type="ECO:0000256" key="1">
    <source>
        <dbReference type="SAM" id="Phobius"/>
    </source>
</evidence>
<feature type="transmembrane region" description="Helical" evidence="1">
    <location>
        <begin position="45"/>
        <end position="66"/>
    </location>
</feature>
<keyword evidence="1" id="KW-0812">Transmembrane</keyword>